<dbReference type="InterPro" id="IPR006115">
    <property type="entry name" value="6PGDH_NADP-bd"/>
</dbReference>
<reference evidence="5 6" key="1">
    <citation type="submission" date="2020-08" db="EMBL/GenBank/DDBJ databases">
        <title>Genomic Encyclopedia of Type Strains, Phase IV (KMG-V): Genome sequencing to study the core and pangenomes of soil and plant-associated prokaryotes.</title>
        <authorList>
            <person name="Whitman W."/>
        </authorList>
    </citation>
    <scope>NUCLEOTIDE SEQUENCE [LARGE SCALE GENOMIC DNA]</scope>
    <source>
        <strain evidence="5 6">SEMIA 4013</strain>
    </source>
</reference>
<name>A0AAW3UYA4_9BURK</name>
<evidence type="ECO:0000313" key="6">
    <source>
        <dbReference type="Proteomes" id="UP000518681"/>
    </source>
</evidence>
<dbReference type="RefSeq" id="WP_028197504.1">
    <property type="nucleotide sequence ID" value="NZ_CADFGE010000005.1"/>
</dbReference>
<dbReference type="AlphaFoldDB" id="A0AAW3UYA4"/>
<dbReference type="GO" id="GO:0050661">
    <property type="term" value="F:NADP binding"/>
    <property type="evidence" value="ECO:0007669"/>
    <property type="project" value="InterPro"/>
</dbReference>
<evidence type="ECO:0000313" key="5">
    <source>
        <dbReference type="EMBL" id="MBB6203563.1"/>
    </source>
</evidence>
<dbReference type="InterPro" id="IPR008927">
    <property type="entry name" value="6-PGluconate_DH-like_C_sf"/>
</dbReference>
<dbReference type="GO" id="GO:0016491">
    <property type="term" value="F:oxidoreductase activity"/>
    <property type="evidence" value="ECO:0007669"/>
    <property type="project" value="UniProtKB-KW"/>
</dbReference>
<dbReference type="Gene3D" id="1.10.1040.10">
    <property type="entry name" value="N-(1-d-carboxylethyl)-l-norvaline Dehydrogenase, domain 2"/>
    <property type="match status" value="1"/>
</dbReference>
<dbReference type="Proteomes" id="UP000518681">
    <property type="component" value="Unassembled WGS sequence"/>
</dbReference>
<organism evidence="5 6">
    <name type="scientific">Paraburkholderia fungorum</name>
    <dbReference type="NCBI Taxonomy" id="134537"/>
    <lineage>
        <taxon>Bacteria</taxon>
        <taxon>Pseudomonadati</taxon>
        <taxon>Pseudomonadota</taxon>
        <taxon>Betaproteobacteria</taxon>
        <taxon>Burkholderiales</taxon>
        <taxon>Burkholderiaceae</taxon>
        <taxon>Paraburkholderia</taxon>
    </lineage>
</organism>
<dbReference type="InterPro" id="IPR015814">
    <property type="entry name" value="Pgluconate_DH_NAD-bd_C"/>
</dbReference>
<dbReference type="InterPro" id="IPR015815">
    <property type="entry name" value="HIBADH-related"/>
</dbReference>
<gene>
    <name evidence="5" type="ORF">GGD69_004441</name>
</gene>
<evidence type="ECO:0000256" key="1">
    <source>
        <dbReference type="ARBA" id="ARBA00023002"/>
    </source>
</evidence>
<dbReference type="SUPFAM" id="SSF51735">
    <property type="entry name" value="NAD(P)-binding Rossmann-fold domains"/>
    <property type="match status" value="1"/>
</dbReference>
<evidence type="ECO:0000259" key="3">
    <source>
        <dbReference type="Pfam" id="PF03446"/>
    </source>
</evidence>
<protein>
    <submittedName>
        <fullName evidence="5">3-hydroxyisobutyrate dehydrogenase-like beta-hydroxyacid dehydrogenase</fullName>
    </submittedName>
</protein>
<keyword evidence="1" id="KW-0560">Oxidoreductase</keyword>
<feature type="active site" evidence="2">
    <location>
        <position position="180"/>
    </location>
</feature>
<evidence type="ECO:0000259" key="4">
    <source>
        <dbReference type="Pfam" id="PF09130"/>
    </source>
</evidence>
<feature type="domain" description="Phosphogluconate dehydrogenase NAD-binding putative C-terminal" evidence="4">
    <location>
        <begin position="201"/>
        <end position="272"/>
    </location>
</feature>
<dbReference type="Gene3D" id="3.40.50.720">
    <property type="entry name" value="NAD(P)-binding Rossmann-like Domain"/>
    <property type="match status" value="1"/>
</dbReference>
<dbReference type="PIRSF" id="PIRSF000103">
    <property type="entry name" value="HIBADH"/>
    <property type="match status" value="1"/>
</dbReference>
<sequence length="300" mass="31949">MDQNRTQPIGRIAIIGFGEVGPIFGRALTAAGHEVSIFDIKLHDAATRPTIMQRAHECKVHVADDLPAALRDAQLIFSAVTASQAEAVATASAEYLTSGQIFLDLNSVSPAVKQRNCQQIERNGAHYVEAAVMAPVPPQGIRVPMLLGGRLAVQTADCLNGLGMRTEAVAQEVGLASAIKLCRSIMIKGMEALCVQSMLAARQFDVDGRVLASLAATFPGVGWDKGYEAYLIGRVVEHGQRRAEEMREAALMLDGLGMSSALTNAIADVQQDLATRAAPLVNALDPKGSLPEWRNLLGVT</sequence>
<proteinExistence type="predicted"/>
<accession>A0AAW3UYA4</accession>
<dbReference type="Pfam" id="PF09130">
    <property type="entry name" value="DUF1932"/>
    <property type="match status" value="1"/>
</dbReference>
<dbReference type="InterPro" id="IPR036291">
    <property type="entry name" value="NAD(P)-bd_dom_sf"/>
</dbReference>
<evidence type="ECO:0000256" key="2">
    <source>
        <dbReference type="PIRSR" id="PIRSR000103-1"/>
    </source>
</evidence>
<dbReference type="SUPFAM" id="SSF48179">
    <property type="entry name" value="6-phosphogluconate dehydrogenase C-terminal domain-like"/>
    <property type="match status" value="1"/>
</dbReference>
<dbReference type="EMBL" id="JACIIK010000007">
    <property type="protein sequence ID" value="MBB6203563.1"/>
    <property type="molecule type" value="Genomic_DNA"/>
</dbReference>
<dbReference type="Pfam" id="PF03446">
    <property type="entry name" value="NAD_binding_2"/>
    <property type="match status" value="1"/>
</dbReference>
<dbReference type="InterPro" id="IPR013328">
    <property type="entry name" value="6PGD_dom2"/>
</dbReference>
<comment type="caution">
    <text evidence="5">The sequence shown here is derived from an EMBL/GenBank/DDBJ whole genome shotgun (WGS) entry which is preliminary data.</text>
</comment>
<feature type="domain" description="6-phosphogluconate dehydrogenase NADP-binding" evidence="3">
    <location>
        <begin position="11"/>
        <end position="132"/>
    </location>
</feature>